<accession>A0A7H0FW07</accession>
<reference evidence="3 4" key="1">
    <citation type="submission" date="2020-08" db="EMBL/GenBank/DDBJ databases">
        <title>Lysobacter sp. II4 sp. nov., isolated from soil.</title>
        <authorList>
            <person name="Woo C.Y."/>
            <person name="Kim J."/>
        </authorList>
    </citation>
    <scope>NUCLEOTIDE SEQUENCE [LARGE SCALE GENOMIC DNA]</scope>
    <source>
        <strain evidence="3 4">II4</strain>
    </source>
</reference>
<keyword evidence="4" id="KW-1185">Reference proteome</keyword>
<gene>
    <name evidence="3" type="ORF">H8B22_12105</name>
</gene>
<proteinExistence type="predicted"/>
<dbReference type="InterPro" id="IPR051781">
    <property type="entry name" value="Metallo-dep_Hydrolase"/>
</dbReference>
<dbReference type="KEGG" id="lsx:H8B22_12105"/>
<dbReference type="Proteomes" id="UP000516018">
    <property type="component" value="Chromosome"/>
</dbReference>
<dbReference type="PANTHER" id="PTHR43135">
    <property type="entry name" value="ALPHA-D-RIBOSE 1-METHYLPHOSPHONATE 5-TRIPHOSPHATE DIPHOSPHATASE"/>
    <property type="match status" value="1"/>
</dbReference>
<feature type="domain" description="Amidohydrolase-related" evidence="2">
    <location>
        <begin position="76"/>
        <end position="424"/>
    </location>
</feature>
<organism evidence="3 4">
    <name type="scientific">Agrilutibacter terrestris</name>
    <dbReference type="NCBI Taxonomy" id="2865112"/>
    <lineage>
        <taxon>Bacteria</taxon>
        <taxon>Pseudomonadati</taxon>
        <taxon>Pseudomonadota</taxon>
        <taxon>Gammaproteobacteria</taxon>
        <taxon>Lysobacterales</taxon>
        <taxon>Lysobacteraceae</taxon>
        <taxon>Agrilutibacter</taxon>
    </lineage>
</organism>
<dbReference type="CDD" id="cd01299">
    <property type="entry name" value="Met_dep_hydrolase_A"/>
    <property type="match status" value="1"/>
</dbReference>
<dbReference type="GO" id="GO:0016810">
    <property type="term" value="F:hydrolase activity, acting on carbon-nitrogen (but not peptide) bonds"/>
    <property type="evidence" value="ECO:0007669"/>
    <property type="project" value="InterPro"/>
</dbReference>
<dbReference type="InterPro" id="IPR006680">
    <property type="entry name" value="Amidohydro-rel"/>
</dbReference>
<evidence type="ECO:0000256" key="1">
    <source>
        <dbReference type="SAM" id="SignalP"/>
    </source>
</evidence>
<name>A0A7H0FW07_9GAMM</name>
<dbReference type="InterPro" id="IPR032466">
    <property type="entry name" value="Metal_Hydrolase"/>
</dbReference>
<dbReference type="InterPro" id="IPR011059">
    <property type="entry name" value="Metal-dep_hydrolase_composite"/>
</dbReference>
<protein>
    <submittedName>
        <fullName evidence="3">Amidohydrolase family protein</fullName>
    </submittedName>
</protein>
<dbReference type="SUPFAM" id="SSF51556">
    <property type="entry name" value="Metallo-dependent hydrolases"/>
    <property type="match status" value="1"/>
</dbReference>
<evidence type="ECO:0000259" key="2">
    <source>
        <dbReference type="Pfam" id="PF01979"/>
    </source>
</evidence>
<feature type="chain" id="PRO_5028980919" evidence="1">
    <location>
        <begin position="19"/>
        <end position="432"/>
    </location>
</feature>
<keyword evidence="3" id="KW-0378">Hydrolase</keyword>
<dbReference type="InterPro" id="IPR057744">
    <property type="entry name" value="OTAase-like"/>
</dbReference>
<sequence>MHRPAAALLFAMAASAQAAAPEPVALQCGKLFDARSGRLLEERTVVVRDGRIAEVLAGRAAVPGVRSVDLSGHTCTPGWTDLHVHLASESSPKAYEEEFRLDDTDFAFRSVGFAKKTLLAGFTSVRDLGGEVSLHLRNAINQGLVDGPRIWAAGTAIGTTGGHADPTNGYNAELSHLIGPPGPTEGVVNSVDDARQAVRQRYKEGSDVIKITATGGVLSYAKSADAPQFTVDEVKAIVDTAKDYGYRVAAHAHGAEGMKRAVLGGVTSIEHGTYMNDEIMALMKQKGTWYVPTISAGRFVADKAKIPGYFPEIIRPKAERVGAQIQETAAKAYRNGVRIAFGTDMGVGPHGDNAREFVYMVEAGMPAAYALQSATIHAAQVLGVDDQGVIEAGKRADIVAVPGNPLEDIKAVLAVDFVMKDGTVYKQPGTAP</sequence>
<dbReference type="Gene3D" id="3.20.20.140">
    <property type="entry name" value="Metal-dependent hydrolases"/>
    <property type="match status" value="1"/>
</dbReference>
<evidence type="ECO:0000313" key="4">
    <source>
        <dbReference type="Proteomes" id="UP000516018"/>
    </source>
</evidence>
<dbReference type="Gene3D" id="2.30.40.10">
    <property type="entry name" value="Urease, subunit C, domain 1"/>
    <property type="match status" value="1"/>
</dbReference>
<dbReference type="Pfam" id="PF01979">
    <property type="entry name" value="Amidohydro_1"/>
    <property type="match status" value="1"/>
</dbReference>
<dbReference type="EMBL" id="CP060820">
    <property type="protein sequence ID" value="QNP40223.1"/>
    <property type="molecule type" value="Genomic_DNA"/>
</dbReference>
<dbReference type="SUPFAM" id="SSF51338">
    <property type="entry name" value="Composite domain of metallo-dependent hydrolases"/>
    <property type="match status" value="1"/>
</dbReference>
<evidence type="ECO:0000313" key="3">
    <source>
        <dbReference type="EMBL" id="QNP40223.1"/>
    </source>
</evidence>
<dbReference type="PANTHER" id="PTHR43135:SF3">
    <property type="entry name" value="ALPHA-D-RIBOSE 1-METHYLPHOSPHONATE 5-TRIPHOSPHATE DIPHOSPHATASE"/>
    <property type="match status" value="1"/>
</dbReference>
<dbReference type="AlphaFoldDB" id="A0A7H0FW07"/>
<keyword evidence="1" id="KW-0732">Signal</keyword>
<feature type="signal peptide" evidence="1">
    <location>
        <begin position="1"/>
        <end position="18"/>
    </location>
</feature>
<dbReference type="RefSeq" id="WP_187711665.1">
    <property type="nucleotide sequence ID" value="NZ_CP060820.1"/>
</dbReference>